<dbReference type="Pfam" id="PF00059">
    <property type="entry name" value="Lectin_C"/>
    <property type="match status" value="1"/>
</dbReference>
<dbReference type="GeneTree" id="ENSGT01020000230338"/>
<keyword evidence="7" id="KW-1185">Reference proteome</keyword>
<evidence type="ECO:0000256" key="4">
    <source>
        <dbReference type="SAM" id="Phobius"/>
    </source>
</evidence>
<reference evidence="6 7" key="1">
    <citation type="submission" date="2020-02" db="EMBL/GenBank/DDBJ databases">
        <title>Esox lucius (northern pike) genome, fEsoLuc1, primary haplotype.</title>
        <authorList>
            <person name="Myers G."/>
            <person name="Karagic N."/>
            <person name="Meyer A."/>
            <person name="Pippel M."/>
            <person name="Reichard M."/>
            <person name="Winkler S."/>
            <person name="Tracey A."/>
            <person name="Sims Y."/>
            <person name="Howe K."/>
            <person name="Rhie A."/>
            <person name="Formenti G."/>
            <person name="Durbin R."/>
            <person name="Fedrigo O."/>
            <person name="Jarvis E.D."/>
        </authorList>
    </citation>
    <scope>NUCLEOTIDE SEQUENCE [LARGE SCALE GENOMIC DNA]</scope>
</reference>
<proteinExistence type="predicted"/>
<keyword evidence="4" id="KW-0472">Membrane</keyword>
<dbReference type="InterPro" id="IPR033989">
    <property type="entry name" value="CD209-like_CTLD"/>
</dbReference>
<feature type="compositionally biased region" description="Basic and acidic residues" evidence="3">
    <location>
        <begin position="34"/>
        <end position="53"/>
    </location>
</feature>
<dbReference type="InterPro" id="IPR016187">
    <property type="entry name" value="CTDL_fold"/>
</dbReference>
<dbReference type="GO" id="GO:0030246">
    <property type="term" value="F:carbohydrate binding"/>
    <property type="evidence" value="ECO:0007669"/>
    <property type="project" value="UniProtKB-KW"/>
</dbReference>
<keyword evidence="4" id="KW-0812">Transmembrane</keyword>
<dbReference type="AlphaFoldDB" id="A0AAY5JWA8"/>
<dbReference type="Gene3D" id="1.20.5.400">
    <property type="match status" value="1"/>
</dbReference>
<dbReference type="RefSeq" id="XP_012994200.2">
    <property type="nucleotide sequence ID" value="XM_013138746.4"/>
</dbReference>
<feature type="domain" description="C-type lectin" evidence="5">
    <location>
        <begin position="143"/>
        <end position="258"/>
    </location>
</feature>
<dbReference type="InterPro" id="IPR016186">
    <property type="entry name" value="C-type_lectin-like/link_sf"/>
</dbReference>
<evidence type="ECO:0000313" key="6">
    <source>
        <dbReference type="Ensembl" id="ENSELUP00000080581.1"/>
    </source>
</evidence>
<accession>A0AAY5JWA8</accession>
<dbReference type="PANTHER" id="PTHR22803">
    <property type="entry name" value="MANNOSE, PHOSPHOLIPASE, LECTIN RECEPTOR RELATED"/>
    <property type="match status" value="1"/>
</dbReference>
<keyword evidence="4" id="KW-1133">Transmembrane helix</keyword>
<name>A0AAY5JWA8_ESOLU</name>
<organism evidence="6 7">
    <name type="scientific">Esox lucius</name>
    <name type="common">Northern pike</name>
    <dbReference type="NCBI Taxonomy" id="8010"/>
    <lineage>
        <taxon>Eukaryota</taxon>
        <taxon>Metazoa</taxon>
        <taxon>Chordata</taxon>
        <taxon>Craniata</taxon>
        <taxon>Vertebrata</taxon>
        <taxon>Euteleostomi</taxon>
        <taxon>Actinopterygii</taxon>
        <taxon>Neopterygii</taxon>
        <taxon>Teleostei</taxon>
        <taxon>Protacanthopterygii</taxon>
        <taxon>Esociformes</taxon>
        <taxon>Esocidae</taxon>
        <taxon>Esox</taxon>
    </lineage>
</organism>
<reference evidence="6" key="3">
    <citation type="submission" date="2025-09" db="UniProtKB">
        <authorList>
            <consortium name="Ensembl"/>
        </authorList>
    </citation>
    <scope>IDENTIFICATION</scope>
</reference>
<dbReference type="GeneID" id="105018158"/>
<evidence type="ECO:0000259" key="5">
    <source>
        <dbReference type="PROSITE" id="PS50041"/>
    </source>
</evidence>
<dbReference type="KEGG" id="els:105018158"/>
<evidence type="ECO:0000256" key="1">
    <source>
        <dbReference type="ARBA" id="ARBA00022734"/>
    </source>
</evidence>
<dbReference type="Ensembl" id="ENSELUT00000100665.1">
    <property type="protein sequence ID" value="ENSELUP00000080581.1"/>
    <property type="gene ID" value="ENSELUG00000040226.1"/>
</dbReference>
<keyword evidence="2" id="KW-1015">Disulfide bond</keyword>
<reference evidence="6" key="2">
    <citation type="submission" date="2025-08" db="UniProtKB">
        <authorList>
            <consortium name="Ensembl"/>
        </authorList>
    </citation>
    <scope>IDENTIFICATION</scope>
</reference>
<feature type="region of interest" description="Disordered" evidence="3">
    <location>
        <begin position="33"/>
        <end position="60"/>
    </location>
</feature>
<dbReference type="InterPro" id="IPR001304">
    <property type="entry name" value="C-type_lectin-like"/>
</dbReference>
<feature type="transmembrane region" description="Helical" evidence="4">
    <location>
        <begin position="70"/>
        <end position="91"/>
    </location>
</feature>
<dbReference type="SUPFAM" id="SSF56436">
    <property type="entry name" value="C-type lectin-like"/>
    <property type="match status" value="1"/>
</dbReference>
<sequence length="269" mass="31498">MSEAIYANTQMNNEVETDRGEMAEMVVDIYDSSDTLRDEDTRTTTHETEDTDLHNVPGDLNSESDNSGRIFRVTTVCLGLLCVILLTGIIVQSVNYNITINNSEKKWNNQLQTSYNNMTRERVQLQTMLSVLETHFQEGWRYFGSSLYFLSAEQKTWYESRQDCQRRNADLVIINSEEEQKLISGLKMRFWIGLTDKDEEGTWKWVDGTKLTTGYWLSGQPDNFQSQEDCAEIYIWDNKRLELWNDLNCETKRNWICEKMLNNPLTHSY</sequence>
<evidence type="ECO:0000313" key="7">
    <source>
        <dbReference type="Proteomes" id="UP000265140"/>
    </source>
</evidence>
<dbReference type="PROSITE" id="PS00615">
    <property type="entry name" value="C_TYPE_LECTIN_1"/>
    <property type="match status" value="1"/>
</dbReference>
<keyword evidence="1" id="KW-0430">Lectin</keyword>
<dbReference type="PROSITE" id="PS50041">
    <property type="entry name" value="C_TYPE_LECTIN_2"/>
    <property type="match status" value="1"/>
</dbReference>
<dbReference type="InterPro" id="IPR018378">
    <property type="entry name" value="C-type_lectin_CS"/>
</dbReference>
<evidence type="ECO:0000256" key="2">
    <source>
        <dbReference type="ARBA" id="ARBA00023157"/>
    </source>
</evidence>
<evidence type="ECO:0000256" key="3">
    <source>
        <dbReference type="SAM" id="MobiDB-lite"/>
    </source>
</evidence>
<dbReference type="InterPro" id="IPR050111">
    <property type="entry name" value="C-type_lectin/snaclec_domain"/>
</dbReference>
<protein>
    <recommendedName>
        <fullName evidence="5">C-type lectin domain-containing protein</fullName>
    </recommendedName>
</protein>
<dbReference type="Gene3D" id="3.10.100.10">
    <property type="entry name" value="Mannose-Binding Protein A, subunit A"/>
    <property type="match status" value="1"/>
</dbReference>
<dbReference type="SMART" id="SM00034">
    <property type="entry name" value="CLECT"/>
    <property type="match status" value="1"/>
</dbReference>
<dbReference type="Proteomes" id="UP000265140">
    <property type="component" value="Chromosome 19"/>
</dbReference>
<dbReference type="CDD" id="cd03590">
    <property type="entry name" value="CLECT_DC-SIGN_like"/>
    <property type="match status" value="1"/>
</dbReference>